<accession>A0A1H9KLN4</accession>
<evidence type="ECO:0000313" key="2">
    <source>
        <dbReference type="EMBL" id="SER00002.1"/>
    </source>
</evidence>
<keyword evidence="3" id="KW-1185">Reference proteome</keyword>
<proteinExistence type="predicted"/>
<name>A0A1H9KLN4_9BACI</name>
<keyword evidence="1" id="KW-1133">Transmembrane helix</keyword>
<dbReference type="EMBL" id="FOEH01000009">
    <property type="protein sequence ID" value="SER00002.1"/>
    <property type="molecule type" value="Genomic_DNA"/>
</dbReference>
<reference evidence="2 3" key="1">
    <citation type="submission" date="2016-10" db="EMBL/GenBank/DDBJ databases">
        <authorList>
            <person name="Varghese N."/>
            <person name="Submissions S."/>
        </authorList>
    </citation>
    <scope>NUCLEOTIDE SEQUENCE [LARGE SCALE GENOMIC DNA]</scope>
    <source>
        <strain evidence="2 3">CGMCC 1.7734</strain>
    </source>
</reference>
<feature type="transmembrane region" description="Helical" evidence="1">
    <location>
        <begin position="457"/>
        <end position="475"/>
    </location>
</feature>
<dbReference type="Proteomes" id="UP000198733">
    <property type="component" value="Unassembled WGS sequence"/>
</dbReference>
<sequence>MTKKLIKSGVYDSFTTFRVFEVNNRNNFVKALKKLIKSNLIISGETRYENEGSIDFNNQFMKLRERRLKLFRESKEKGKLQPREIRGDIFQTKDKPEVTIKPIQNGIAIDAENNLIDNLVASQEYELGRIANLYNYEKKYTGFNSHDFKNVFLLYPCKAYIGEKVLYISFFLMIYKNGLATLNSKINIDGRDLNELSDSIYDLSLENVFLPEFLFSESSNNNYKKKGRCNSLREVEGVYKKYLGDLFNTNNFSMPFNFITLIDYKNRPDECFSEDNISFNRSLYNLLNAPVSEFTEKHDKPVREFIKTRYFETSYFHRYYGNNNRIISVYTKRIKDEFNSIYPNGEGGELADSHIYLVSLTGVINVIEALLFRKFINDNYVLSNLNTKTSMSQLLKLKIKSKNDSLLDLKRYYYSYGSLTELQEFMHYKCEDYTKSAIANQWSREIEDLIKLKREQFVSTLSILGPIITIILTLILSFPTIKQISEEIGVEQNSIFIYIIFNTAFIFLLLIVFVKQFIELFLRLSVILSNLAKKLRAIFKKLKK</sequence>
<dbReference type="RefSeq" id="WP_092506341.1">
    <property type="nucleotide sequence ID" value="NZ_FOEH01000009.1"/>
</dbReference>
<comment type="caution">
    <text evidence="2">The sequence shown here is derived from an EMBL/GenBank/DDBJ whole genome shotgun (WGS) entry which is preliminary data.</text>
</comment>
<feature type="transmembrane region" description="Helical" evidence="1">
    <location>
        <begin position="495"/>
        <end position="514"/>
    </location>
</feature>
<organism evidence="2 3">
    <name type="scientific">Virgibacillus subterraneus</name>
    <dbReference type="NCBI Taxonomy" id="621109"/>
    <lineage>
        <taxon>Bacteria</taxon>
        <taxon>Bacillati</taxon>
        <taxon>Bacillota</taxon>
        <taxon>Bacilli</taxon>
        <taxon>Bacillales</taxon>
        <taxon>Bacillaceae</taxon>
        <taxon>Virgibacillus</taxon>
    </lineage>
</organism>
<evidence type="ECO:0000313" key="3">
    <source>
        <dbReference type="Proteomes" id="UP000198733"/>
    </source>
</evidence>
<evidence type="ECO:0000256" key="1">
    <source>
        <dbReference type="SAM" id="Phobius"/>
    </source>
</evidence>
<gene>
    <name evidence="2" type="ORF">SAMN05216232_3918</name>
</gene>
<keyword evidence="1" id="KW-0812">Transmembrane</keyword>
<protein>
    <submittedName>
        <fullName evidence="2">Uncharacterized protein</fullName>
    </submittedName>
</protein>
<keyword evidence="1" id="KW-0472">Membrane</keyword>